<dbReference type="SUPFAM" id="SSF46785">
    <property type="entry name" value="Winged helix' DNA-binding domain"/>
    <property type="match status" value="1"/>
</dbReference>
<dbReference type="Gene3D" id="1.10.10.10">
    <property type="entry name" value="Winged helix-like DNA-binding domain superfamily/Winged helix DNA-binding domain"/>
    <property type="match status" value="1"/>
</dbReference>
<evidence type="ECO:0000259" key="8">
    <source>
        <dbReference type="PROSITE" id="PS51918"/>
    </source>
</evidence>
<feature type="region of interest" description="Disordered" evidence="7">
    <location>
        <begin position="253"/>
        <end position="283"/>
    </location>
</feature>
<accession>A0A6P1ZGV6</accession>
<keyword evidence="5" id="KW-0408">Iron</keyword>
<dbReference type="GO" id="GO:0046872">
    <property type="term" value="F:metal ion binding"/>
    <property type="evidence" value="ECO:0007669"/>
    <property type="project" value="UniProtKB-KW"/>
</dbReference>
<dbReference type="InterPro" id="IPR036388">
    <property type="entry name" value="WH-like_DNA-bd_sf"/>
</dbReference>
<dbReference type="GO" id="GO:0051539">
    <property type="term" value="F:4 iron, 4 sulfur cluster binding"/>
    <property type="evidence" value="ECO:0007669"/>
    <property type="project" value="UniProtKB-KW"/>
</dbReference>
<dbReference type="RefSeq" id="WP_144305231.1">
    <property type="nucleotide sequence ID" value="NZ_QMIF01000005.1"/>
</dbReference>
<evidence type="ECO:0000256" key="6">
    <source>
        <dbReference type="ARBA" id="ARBA00023014"/>
    </source>
</evidence>
<name>A0A6P1ZGV6_9BACT</name>
<dbReference type="OrthoDB" id="9800840at2"/>
<dbReference type="Pfam" id="PF04055">
    <property type="entry name" value="Radical_SAM"/>
    <property type="match status" value="1"/>
</dbReference>
<dbReference type="InterPro" id="IPR013785">
    <property type="entry name" value="Aldolase_TIM"/>
</dbReference>
<sequence>MTFQYIFGPVASSRLGRSLGLDLLGSAICTFDCLYCEVGRTEKLTLERKPYVPAADILAELEAWKRANQDLALDYVTLGGSGEPTLNSEMPAIIDGARRILPGVPVAVLTNSALMTDPEVRAELAHADAVLPSLDSLRPEPLATLNRPNPRLFAGGQQAVGELAEALVTFRKEFTGRLFLEIFLARGLNDSDEDLELFKAYVPRLAPDRVDVVTLSRPGAYAEAQPATAETLQRWREALCPLCATPQDAGPRLGTAPAAHSATRAAAPQAVQDAVHASLKRRPQTATQLSGALDISREHIVSALETLEKQGHIKRRTEQDGEPFYGVRH</sequence>
<evidence type="ECO:0000256" key="7">
    <source>
        <dbReference type="SAM" id="MobiDB-lite"/>
    </source>
</evidence>
<feature type="compositionally biased region" description="Low complexity" evidence="7">
    <location>
        <begin position="256"/>
        <end position="270"/>
    </location>
</feature>
<dbReference type="CDD" id="cd01335">
    <property type="entry name" value="Radical_SAM"/>
    <property type="match status" value="1"/>
</dbReference>
<dbReference type="Gene3D" id="3.20.20.70">
    <property type="entry name" value="Aldolase class I"/>
    <property type="match status" value="1"/>
</dbReference>
<dbReference type="PROSITE" id="PS51918">
    <property type="entry name" value="RADICAL_SAM"/>
    <property type="match status" value="1"/>
</dbReference>
<evidence type="ECO:0000256" key="5">
    <source>
        <dbReference type="ARBA" id="ARBA00023004"/>
    </source>
</evidence>
<dbReference type="InterPro" id="IPR007197">
    <property type="entry name" value="rSAM"/>
</dbReference>
<evidence type="ECO:0000313" key="9">
    <source>
        <dbReference type="EMBL" id="TVM34234.1"/>
    </source>
</evidence>
<dbReference type="EMBL" id="QMIF01000005">
    <property type="protein sequence ID" value="TVM34234.1"/>
    <property type="molecule type" value="Genomic_DNA"/>
</dbReference>
<dbReference type="GO" id="GO:0003824">
    <property type="term" value="F:catalytic activity"/>
    <property type="evidence" value="ECO:0007669"/>
    <property type="project" value="InterPro"/>
</dbReference>
<dbReference type="AlphaFoldDB" id="A0A6P1ZGV6"/>
<keyword evidence="6" id="KW-0411">Iron-sulfur</keyword>
<organism evidence="9 10">
    <name type="scientific">Oceanidesulfovibrio marinus</name>
    <dbReference type="NCBI Taxonomy" id="370038"/>
    <lineage>
        <taxon>Bacteria</taxon>
        <taxon>Pseudomonadati</taxon>
        <taxon>Thermodesulfobacteriota</taxon>
        <taxon>Desulfovibrionia</taxon>
        <taxon>Desulfovibrionales</taxon>
        <taxon>Desulfovibrionaceae</taxon>
        <taxon>Oceanidesulfovibrio</taxon>
    </lineage>
</organism>
<protein>
    <submittedName>
        <fullName evidence="9">Radical SAM protein</fullName>
    </submittedName>
</protein>
<dbReference type="SFLD" id="SFLDS00029">
    <property type="entry name" value="Radical_SAM"/>
    <property type="match status" value="1"/>
</dbReference>
<evidence type="ECO:0000313" key="10">
    <source>
        <dbReference type="Proteomes" id="UP000434052"/>
    </source>
</evidence>
<evidence type="ECO:0000256" key="3">
    <source>
        <dbReference type="ARBA" id="ARBA00022691"/>
    </source>
</evidence>
<keyword evidence="4" id="KW-0479">Metal-binding</keyword>
<dbReference type="InterPro" id="IPR040084">
    <property type="entry name" value="GTPase_Obg"/>
</dbReference>
<evidence type="ECO:0000256" key="4">
    <source>
        <dbReference type="ARBA" id="ARBA00022723"/>
    </source>
</evidence>
<comment type="cofactor">
    <cofactor evidence="1">
        <name>[4Fe-4S] cluster</name>
        <dbReference type="ChEBI" id="CHEBI:49883"/>
    </cofactor>
</comment>
<dbReference type="PANTHER" id="PTHR43787:SF11">
    <property type="entry name" value="UPF0026 PROTEIN SLR1464"/>
    <property type="match status" value="1"/>
</dbReference>
<dbReference type="InterPro" id="IPR036390">
    <property type="entry name" value="WH_DNA-bd_sf"/>
</dbReference>
<dbReference type="PANTHER" id="PTHR43787">
    <property type="entry name" value="FEMO COFACTOR BIOSYNTHESIS PROTEIN NIFB-RELATED"/>
    <property type="match status" value="1"/>
</dbReference>
<evidence type="ECO:0000256" key="1">
    <source>
        <dbReference type="ARBA" id="ARBA00001966"/>
    </source>
</evidence>
<keyword evidence="2" id="KW-0004">4Fe-4S</keyword>
<comment type="caution">
    <text evidence="9">The sequence shown here is derived from an EMBL/GenBank/DDBJ whole genome shotgun (WGS) entry which is preliminary data.</text>
</comment>
<keyword evidence="3" id="KW-0949">S-adenosyl-L-methionine</keyword>
<dbReference type="SUPFAM" id="SSF102114">
    <property type="entry name" value="Radical SAM enzymes"/>
    <property type="match status" value="1"/>
</dbReference>
<proteinExistence type="predicted"/>
<feature type="domain" description="Radical SAM core" evidence="8">
    <location>
        <begin position="11"/>
        <end position="248"/>
    </location>
</feature>
<evidence type="ECO:0000256" key="2">
    <source>
        <dbReference type="ARBA" id="ARBA00022485"/>
    </source>
</evidence>
<reference evidence="9 10" key="1">
    <citation type="submission" date="2018-06" db="EMBL/GenBank/DDBJ databases">
        <title>Complete genome of Desulfovibrio marinus P48SEP.</title>
        <authorList>
            <person name="Crispim J.S."/>
            <person name="Vidigal P.M.P."/>
            <person name="Silva L.C.F."/>
            <person name="Araujo L.C."/>
            <person name="Laguardia C.N."/>
            <person name="Dias R.S."/>
            <person name="Sousa M.P."/>
            <person name="Paula S.O."/>
            <person name="Silva C."/>
        </authorList>
    </citation>
    <scope>NUCLEOTIDE SEQUENCE [LARGE SCALE GENOMIC DNA]</scope>
    <source>
        <strain evidence="9 10">P48SEP</strain>
    </source>
</reference>
<dbReference type="Proteomes" id="UP000434052">
    <property type="component" value="Unassembled WGS sequence"/>
</dbReference>
<dbReference type="InterPro" id="IPR058240">
    <property type="entry name" value="rSAM_sf"/>
</dbReference>
<dbReference type="SFLD" id="SFLDG01083">
    <property type="entry name" value="Uncharacterised_Radical_SAM_Su"/>
    <property type="match status" value="1"/>
</dbReference>
<gene>
    <name evidence="9" type="ORF">DQK91_10120</name>
</gene>